<proteinExistence type="predicted"/>
<comment type="caution">
    <text evidence="4">The sequence shown here is derived from an EMBL/GenBank/DDBJ whole genome shotgun (WGS) entry which is preliminary data.</text>
</comment>
<dbReference type="Pfam" id="PF16035">
    <property type="entry name" value="Chalcone_2"/>
    <property type="match status" value="1"/>
</dbReference>
<dbReference type="InterPro" id="IPR036298">
    <property type="entry name" value="Chalcone_isomerase_sf"/>
</dbReference>
<evidence type="ECO:0000313" key="5">
    <source>
        <dbReference type="Proteomes" id="UP000734854"/>
    </source>
</evidence>
<sequence>MRQSRRKNEFLDRQRHRKAAGAGVVGSHRPGLPLFEFPSGSSSAHCSPCRIKVSVVHLREMGNAVGFDSYLFVIIRFHPLEFIMKNSSLFARRDLDDGNNLPIEFRLSQAIGMVILSKFSSLMENSYQSSTHFYSSGSLAFQEAFTSMSKFAGSLSVWFSWPKFNVLHNVSAEVFGPKSSSTQSWHINTFLKENLAGVHFMLGSDNEHAIKTFITKLASSKLRFVWKDIQLQHGLPILSLASIHVPSFGSTSSKALAGSITFQSASEEISSHAINSDGKHCFHGCPTIAPPNLSWKEDAIEAKTGIKFPTFLEDSFHLTTKVLVGIGSRSMRIIKVKSLKLYAFGLYVFPDSICEKLGSKYASVPAEELKNRSDFFEDFLSSLVITLVSVLFFLLGQEAAWRDLEVDGAAIYNIRPPVEDSVSSFFTLKIEDNPLTSVTLELIWHLPRAFLSGNSHTNSNCLGSSHATRGKTAGCWGSLATPATTLYQLSDCLTVALEASLNGEVAPRPVVAALSRLLTTGQRCLSFQPQAMVLHVGSVGPCYSGSEKVHPKFSPVADRVTASYFVGVHYFGPLAHRRPQILSPGVHVVPRADVKGEYLLLKLAPQVPRGHDLETGSIRSASSDVRSTAPLERRSFDHLEDIHMTVRLVINYNGLKVSTVRDAFEKSLRTRLQKLNPNTDYHCIRTFGSHFTQDITLPVGTIIDFRQTADGQLITEIGGTEIGAVRSKDLCRAFFGMYIGDLPVSLQAKEDIAENIAALIKRC</sequence>
<reference evidence="4 5" key="1">
    <citation type="submission" date="2020-08" db="EMBL/GenBank/DDBJ databases">
        <title>Plant Genome Project.</title>
        <authorList>
            <person name="Zhang R.-G."/>
        </authorList>
    </citation>
    <scope>NUCLEOTIDE SEQUENCE [LARGE SCALE GENOMIC DNA]</scope>
    <source>
        <tissue evidence="4">Rhizome</tissue>
    </source>
</reference>
<feature type="compositionally biased region" description="Basic and acidic residues" evidence="2">
    <location>
        <begin position="1"/>
        <end position="13"/>
    </location>
</feature>
<protein>
    <recommendedName>
        <fullName evidence="1">Chalcone--flavanone isomerase</fullName>
    </recommendedName>
</protein>
<name>A0A8J5GNH7_ZINOF</name>
<dbReference type="GO" id="GO:0005504">
    <property type="term" value="F:fatty acid binding"/>
    <property type="evidence" value="ECO:0007669"/>
    <property type="project" value="TreeGrafter"/>
</dbReference>
<organism evidence="4 5">
    <name type="scientific">Zingiber officinale</name>
    <name type="common">Ginger</name>
    <name type="synonym">Amomum zingiber</name>
    <dbReference type="NCBI Taxonomy" id="94328"/>
    <lineage>
        <taxon>Eukaryota</taxon>
        <taxon>Viridiplantae</taxon>
        <taxon>Streptophyta</taxon>
        <taxon>Embryophyta</taxon>
        <taxon>Tracheophyta</taxon>
        <taxon>Spermatophyta</taxon>
        <taxon>Magnoliopsida</taxon>
        <taxon>Liliopsida</taxon>
        <taxon>Zingiberales</taxon>
        <taxon>Zingiberaceae</taxon>
        <taxon>Zingiber</taxon>
    </lineage>
</organism>
<dbReference type="GO" id="GO:0009570">
    <property type="term" value="C:chloroplast stroma"/>
    <property type="evidence" value="ECO:0007669"/>
    <property type="project" value="TreeGrafter"/>
</dbReference>
<evidence type="ECO:0000259" key="3">
    <source>
        <dbReference type="Pfam" id="PF16035"/>
    </source>
</evidence>
<gene>
    <name evidence="4" type="ORF">ZIOFF_029910</name>
</gene>
<accession>A0A8J5GNH7</accession>
<evidence type="ECO:0000256" key="1">
    <source>
        <dbReference type="ARBA" id="ARBA00024426"/>
    </source>
</evidence>
<dbReference type="PANTHER" id="PTHR47284">
    <property type="entry name" value="FATTY-ACID-BINDING PROTEIN 2"/>
    <property type="match status" value="1"/>
</dbReference>
<dbReference type="PANTHER" id="PTHR47284:SF3">
    <property type="entry name" value="FATTY-ACID-BINDING PROTEIN 2"/>
    <property type="match status" value="1"/>
</dbReference>
<feature type="domain" description="Chalcone isomerase" evidence="3">
    <location>
        <begin position="640"/>
        <end position="753"/>
    </location>
</feature>
<dbReference type="GO" id="GO:0016872">
    <property type="term" value="F:intramolecular lyase activity"/>
    <property type="evidence" value="ECO:0007669"/>
    <property type="project" value="InterPro"/>
</dbReference>
<dbReference type="AlphaFoldDB" id="A0A8J5GNH7"/>
<dbReference type="InterPro" id="IPR016087">
    <property type="entry name" value="Chalcone_isomerase"/>
</dbReference>
<keyword evidence="5" id="KW-1185">Reference proteome</keyword>
<feature type="region of interest" description="Disordered" evidence="2">
    <location>
        <begin position="1"/>
        <end position="25"/>
    </location>
</feature>
<dbReference type="EMBL" id="JACMSC010000008">
    <property type="protein sequence ID" value="KAG6511832.1"/>
    <property type="molecule type" value="Genomic_DNA"/>
</dbReference>
<evidence type="ECO:0000256" key="2">
    <source>
        <dbReference type="SAM" id="MobiDB-lite"/>
    </source>
</evidence>
<evidence type="ECO:0000313" key="4">
    <source>
        <dbReference type="EMBL" id="KAG6511832.1"/>
    </source>
</evidence>
<dbReference type="Gene3D" id="3.50.70.10">
    <property type="match status" value="2"/>
</dbReference>
<dbReference type="Proteomes" id="UP000734854">
    <property type="component" value="Unassembled WGS sequence"/>
</dbReference>
<dbReference type="InterPro" id="IPR016088">
    <property type="entry name" value="Chalcone_isomerase_3-sand"/>
</dbReference>
<dbReference type="SUPFAM" id="SSF54626">
    <property type="entry name" value="Chalcone isomerase"/>
    <property type="match status" value="2"/>
</dbReference>